<gene>
    <name evidence="2" type="ORF">MZV50_20955</name>
</gene>
<accession>A0ABY4ZR65</accession>
<reference evidence="2 3" key="1">
    <citation type="submission" date="2022-04" db="EMBL/GenBank/DDBJ databases">
        <title>Genome sequence of soybean root-associated Caulobacter segnis RL271.</title>
        <authorList>
            <person name="Longley R."/>
            <person name="Bonito G."/>
            <person name="Trigodet F."/>
            <person name="Crosson S."/>
            <person name="Fiebig A."/>
        </authorList>
    </citation>
    <scope>NUCLEOTIDE SEQUENCE [LARGE SCALE GENOMIC DNA]</scope>
    <source>
        <strain evidence="2 3">RL271</strain>
    </source>
</reference>
<sequence length="54" mass="5915">MKTTVTREAAIRSEPRKSSPSHAKPSSTRPAASDWVWPGLTRAELRAIVIDQIG</sequence>
<dbReference type="Proteomes" id="UP001057520">
    <property type="component" value="Chromosome"/>
</dbReference>
<proteinExistence type="predicted"/>
<name>A0ABY4ZR65_9CAUL</name>
<evidence type="ECO:0000313" key="3">
    <source>
        <dbReference type="Proteomes" id="UP001057520"/>
    </source>
</evidence>
<keyword evidence="3" id="KW-1185">Reference proteome</keyword>
<protein>
    <submittedName>
        <fullName evidence="2">Uncharacterized protein</fullName>
    </submittedName>
</protein>
<evidence type="ECO:0000313" key="2">
    <source>
        <dbReference type="EMBL" id="USQ95005.1"/>
    </source>
</evidence>
<feature type="region of interest" description="Disordered" evidence="1">
    <location>
        <begin position="1"/>
        <end position="33"/>
    </location>
</feature>
<feature type="compositionally biased region" description="Polar residues" evidence="1">
    <location>
        <begin position="18"/>
        <end position="30"/>
    </location>
</feature>
<organism evidence="2 3">
    <name type="scientific">Caulobacter segnis</name>
    <dbReference type="NCBI Taxonomy" id="88688"/>
    <lineage>
        <taxon>Bacteria</taxon>
        <taxon>Pseudomonadati</taxon>
        <taxon>Pseudomonadota</taxon>
        <taxon>Alphaproteobacteria</taxon>
        <taxon>Caulobacterales</taxon>
        <taxon>Caulobacteraceae</taxon>
        <taxon>Caulobacter</taxon>
    </lineage>
</organism>
<evidence type="ECO:0000256" key="1">
    <source>
        <dbReference type="SAM" id="MobiDB-lite"/>
    </source>
</evidence>
<dbReference type="EMBL" id="CP096040">
    <property type="protein sequence ID" value="USQ95005.1"/>
    <property type="molecule type" value="Genomic_DNA"/>
</dbReference>